<dbReference type="AlphaFoldDB" id="A0A5C8PUA6"/>
<protein>
    <submittedName>
        <fullName evidence="2">GNAT family N-acetyltransferase</fullName>
    </submittedName>
</protein>
<gene>
    <name evidence="2" type="ORF">FHP25_01750</name>
</gene>
<name>A0A5C8PUA6_9HYPH</name>
<accession>A0A5C8PUA6</accession>
<dbReference type="PROSITE" id="PS51186">
    <property type="entry name" value="GNAT"/>
    <property type="match status" value="1"/>
</dbReference>
<keyword evidence="2" id="KW-0808">Transferase</keyword>
<dbReference type="GO" id="GO:0016747">
    <property type="term" value="F:acyltransferase activity, transferring groups other than amino-acyl groups"/>
    <property type="evidence" value="ECO:0007669"/>
    <property type="project" value="InterPro"/>
</dbReference>
<dbReference type="InterPro" id="IPR051531">
    <property type="entry name" value="N-acetyltransferase"/>
</dbReference>
<evidence type="ECO:0000313" key="2">
    <source>
        <dbReference type="EMBL" id="TXL81817.1"/>
    </source>
</evidence>
<keyword evidence="3" id="KW-1185">Reference proteome</keyword>
<proteinExistence type="predicted"/>
<dbReference type="SUPFAM" id="SSF55729">
    <property type="entry name" value="Acyl-CoA N-acyltransferases (Nat)"/>
    <property type="match status" value="1"/>
</dbReference>
<evidence type="ECO:0000259" key="1">
    <source>
        <dbReference type="PROSITE" id="PS51186"/>
    </source>
</evidence>
<feature type="domain" description="N-acetyltransferase" evidence="1">
    <location>
        <begin position="31"/>
        <end position="177"/>
    </location>
</feature>
<dbReference type="EMBL" id="VDUZ01000002">
    <property type="protein sequence ID" value="TXL81817.1"/>
    <property type="molecule type" value="Genomic_DNA"/>
</dbReference>
<dbReference type="Proteomes" id="UP000321638">
    <property type="component" value="Unassembled WGS sequence"/>
</dbReference>
<evidence type="ECO:0000313" key="3">
    <source>
        <dbReference type="Proteomes" id="UP000321638"/>
    </source>
</evidence>
<comment type="caution">
    <text evidence="2">The sequence shown here is derived from an EMBL/GenBank/DDBJ whole genome shotgun (WGS) entry which is preliminary data.</text>
</comment>
<dbReference type="RefSeq" id="WP_147845174.1">
    <property type="nucleotide sequence ID" value="NZ_VDUZ01000002.1"/>
</dbReference>
<dbReference type="OrthoDB" id="5295305at2"/>
<dbReference type="InterPro" id="IPR000182">
    <property type="entry name" value="GNAT_dom"/>
</dbReference>
<reference evidence="2 3" key="1">
    <citation type="submission" date="2019-06" db="EMBL/GenBank/DDBJ databases">
        <title>New taxonomy in bacterial strain CC-CFT640, isolated from vineyard.</title>
        <authorList>
            <person name="Lin S.-Y."/>
            <person name="Tsai C.-F."/>
            <person name="Young C.-C."/>
        </authorList>
    </citation>
    <scope>NUCLEOTIDE SEQUENCE [LARGE SCALE GENOMIC DNA]</scope>
    <source>
        <strain evidence="2 3">CC-CFT640</strain>
    </source>
</reference>
<dbReference type="PANTHER" id="PTHR43792">
    <property type="entry name" value="GNAT FAMILY, PUTATIVE (AFU_ORTHOLOGUE AFUA_3G00765)-RELATED-RELATED"/>
    <property type="match status" value="1"/>
</dbReference>
<dbReference type="InterPro" id="IPR016181">
    <property type="entry name" value="Acyl_CoA_acyltransferase"/>
</dbReference>
<sequence>MTPRLETPRLLLLPLAQADAPAIQRLFPRWEIVRYLNPRVPWPYPSDGAEVFVRDIGLPAIERGDEWLWSLRLRTAPDTLIGLIHLLAPKDAEMDNRGFWIDPTHQGQGLMTEAADAATDFWFNTLGFASLRTSKAVPNVGSSRITQKQGMRCVALTERDYVGGRFATEIWEITRAEWNAAKARTG</sequence>
<dbReference type="Gene3D" id="3.40.630.30">
    <property type="match status" value="1"/>
</dbReference>
<dbReference type="Pfam" id="PF13302">
    <property type="entry name" value="Acetyltransf_3"/>
    <property type="match status" value="1"/>
</dbReference>
<organism evidence="2 3">
    <name type="scientific">Vineibacter terrae</name>
    <dbReference type="NCBI Taxonomy" id="2586908"/>
    <lineage>
        <taxon>Bacteria</taxon>
        <taxon>Pseudomonadati</taxon>
        <taxon>Pseudomonadota</taxon>
        <taxon>Alphaproteobacteria</taxon>
        <taxon>Hyphomicrobiales</taxon>
        <taxon>Vineibacter</taxon>
    </lineage>
</organism>